<evidence type="ECO:0000313" key="2">
    <source>
        <dbReference type="Proteomes" id="UP000474175"/>
    </source>
</evidence>
<dbReference type="RefSeq" id="WP_163954634.1">
    <property type="nucleotide sequence ID" value="NZ_JAAFZH010000018.1"/>
</dbReference>
<evidence type="ECO:0000313" key="1">
    <source>
        <dbReference type="EMBL" id="NDU98496.1"/>
    </source>
</evidence>
<dbReference type="EMBL" id="JAAFZH010000018">
    <property type="protein sequence ID" value="NDU98496.1"/>
    <property type="molecule type" value="Genomic_DNA"/>
</dbReference>
<name>A0A6L9LD89_9BACT</name>
<proteinExistence type="predicted"/>
<reference evidence="1 2" key="1">
    <citation type="submission" date="2020-02" db="EMBL/GenBank/DDBJ databases">
        <title>Draft genome sequence of two Spirosoma agri KCTC 52727 and Spirosoma terrae KCTC 52035.</title>
        <authorList>
            <person name="Rojas J."/>
            <person name="Ambika Manirajan B."/>
            <person name="Suarez C."/>
            <person name="Ratering S."/>
            <person name="Schnell S."/>
        </authorList>
    </citation>
    <scope>NUCLEOTIDE SEQUENCE [LARGE SCALE GENOMIC DNA]</scope>
    <source>
        <strain evidence="1 2">KCTC 52035</strain>
    </source>
</reference>
<dbReference type="Proteomes" id="UP000474175">
    <property type="component" value="Unassembled WGS sequence"/>
</dbReference>
<sequence>MTNTPISCNDSLLRIYTLIDSPEFRIDSQEDGPWKQVFIQLIPLVHTLLQRADAAGKRIDFIRGVGVHGKVQDITALVAWMTKHLPELDSDQPGQLSTNHLNRYRNAGTGYFANGAFFTVEFDDELAFFIDNQRIYLNRQIKRSVLEAEQALANQL</sequence>
<gene>
    <name evidence="1" type="ORF">GK108_26660</name>
</gene>
<protein>
    <submittedName>
        <fullName evidence="1">Uncharacterized protein</fullName>
    </submittedName>
</protein>
<accession>A0A6L9LD89</accession>
<dbReference type="AlphaFoldDB" id="A0A6L9LD89"/>
<organism evidence="1 2">
    <name type="scientific">Spirosoma terrae</name>
    <dbReference type="NCBI Taxonomy" id="1968276"/>
    <lineage>
        <taxon>Bacteria</taxon>
        <taxon>Pseudomonadati</taxon>
        <taxon>Bacteroidota</taxon>
        <taxon>Cytophagia</taxon>
        <taxon>Cytophagales</taxon>
        <taxon>Cytophagaceae</taxon>
        <taxon>Spirosoma</taxon>
    </lineage>
</organism>
<comment type="caution">
    <text evidence="1">The sequence shown here is derived from an EMBL/GenBank/DDBJ whole genome shotgun (WGS) entry which is preliminary data.</text>
</comment>
<keyword evidence="2" id="KW-1185">Reference proteome</keyword>